<dbReference type="PROSITE" id="PS01031">
    <property type="entry name" value="SHSP"/>
    <property type="match status" value="1"/>
</dbReference>
<dbReference type="AlphaFoldDB" id="A0A6V7UEL1"/>
<accession>A0A6V7UEL1</accession>
<proteinExistence type="inferred from homology"/>
<comment type="caution">
    <text evidence="5">The sequence shown here is derived from an EMBL/GenBank/DDBJ whole genome shotgun (WGS) entry which is preliminary data.</text>
</comment>
<dbReference type="Proteomes" id="UP000580250">
    <property type="component" value="Unassembled WGS sequence"/>
</dbReference>
<dbReference type="GO" id="GO:0005634">
    <property type="term" value="C:nucleus"/>
    <property type="evidence" value="ECO:0007669"/>
    <property type="project" value="TreeGrafter"/>
</dbReference>
<dbReference type="OrthoDB" id="1431247at2759"/>
<feature type="domain" description="SHSP" evidence="4">
    <location>
        <begin position="111"/>
        <end position="206"/>
    </location>
</feature>
<evidence type="ECO:0000313" key="5">
    <source>
        <dbReference type="EMBL" id="CAD2155903.1"/>
    </source>
</evidence>
<reference evidence="5 6" key="1">
    <citation type="submission" date="2020-08" db="EMBL/GenBank/DDBJ databases">
        <authorList>
            <person name="Koutsovoulos G."/>
            <person name="Danchin GJ E."/>
        </authorList>
    </citation>
    <scope>NUCLEOTIDE SEQUENCE [LARGE SCALE GENOMIC DNA]</scope>
</reference>
<dbReference type="GO" id="GO:0051082">
    <property type="term" value="F:unfolded protein binding"/>
    <property type="evidence" value="ECO:0007669"/>
    <property type="project" value="TreeGrafter"/>
</dbReference>
<evidence type="ECO:0000256" key="2">
    <source>
        <dbReference type="PROSITE-ProRule" id="PRU00285"/>
    </source>
</evidence>
<dbReference type="SUPFAM" id="SSF49764">
    <property type="entry name" value="HSP20-like chaperones"/>
    <property type="match status" value="2"/>
</dbReference>
<dbReference type="CDD" id="cd06526">
    <property type="entry name" value="metazoan_ACD"/>
    <property type="match status" value="2"/>
</dbReference>
<protein>
    <recommendedName>
        <fullName evidence="4">SHSP domain-containing protein</fullName>
    </recommendedName>
</protein>
<dbReference type="EMBL" id="CAJEWN010000060">
    <property type="protein sequence ID" value="CAD2155903.1"/>
    <property type="molecule type" value="Genomic_DNA"/>
</dbReference>
<dbReference type="InterPro" id="IPR008978">
    <property type="entry name" value="HSP20-like_chaperone"/>
</dbReference>
<dbReference type="PANTHER" id="PTHR45640:SF13">
    <property type="entry name" value="HEAT SHOCK PROTEIN 22-RELATED"/>
    <property type="match status" value="1"/>
</dbReference>
<comment type="similarity">
    <text evidence="2 3">Belongs to the small heat shock protein (HSP20) family.</text>
</comment>
<dbReference type="GO" id="GO:0005737">
    <property type="term" value="C:cytoplasm"/>
    <property type="evidence" value="ECO:0007669"/>
    <property type="project" value="TreeGrafter"/>
</dbReference>
<dbReference type="Pfam" id="PF00011">
    <property type="entry name" value="HSP20"/>
    <property type="match status" value="2"/>
</dbReference>
<evidence type="ECO:0000256" key="1">
    <source>
        <dbReference type="ARBA" id="ARBA00023016"/>
    </source>
</evidence>
<dbReference type="InterPro" id="IPR001436">
    <property type="entry name" value="Alpha-crystallin/sHSP_animal"/>
</dbReference>
<dbReference type="GO" id="GO:0009408">
    <property type="term" value="P:response to heat"/>
    <property type="evidence" value="ECO:0007669"/>
    <property type="project" value="TreeGrafter"/>
</dbReference>
<dbReference type="GO" id="GO:0042026">
    <property type="term" value="P:protein refolding"/>
    <property type="evidence" value="ECO:0007669"/>
    <property type="project" value="TreeGrafter"/>
</dbReference>
<dbReference type="InterPro" id="IPR002068">
    <property type="entry name" value="A-crystallin/Hsp20_dom"/>
</dbReference>
<name>A0A6V7UEL1_MELEN</name>
<evidence type="ECO:0000259" key="4">
    <source>
        <dbReference type="PROSITE" id="PS01031"/>
    </source>
</evidence>
<organism evidence="5 6">
    <name type="scientific">Meloidogyne enterolobii</name>
    <name type="common">Root-knot nematode worm</name>
    <name type="synonym">Meloidogyne mayaguensis</name>
    <dbReference type="NCBI Taxonomy" id="390850"/>
    <lineage>
        <taxon>Eukaryota</taxon>
        <taxon>Metazoa</taxon>
        <taxon>Ecdysozoa</taxon>
        <taxon>Nematoda</taxon>
        <taxon>Chromadorea</taxon>
        <taxon>Rhabditida</taxon>
        <taxon>Tylenchina</taxon>
        <taxon>Tylenchomorpha</taxon>
        <taxon>Tylenchoidea</taxon>
        <taxon>Meloidogynidae</taxon>
        <taxon>Meloidogyninae</taxon>
        <taxon>Meloidogyne</taxon>
    </lineage>
</organism>
<keyword evidence="1" id="KW-0346">Stress response</keyword>
<dbReference type="Gene3D" id="2.60.40.790">
    <property type="match status" value="2"/>
</dbReference>
<dbReference type="PANTHER" id="PTHR45640">
    <property type="entry name" value="HEAT SHOCK PROTEIN HSP-12.2-RELATED"/>
    <property type="match status" value="1"/>
</dbReference>
<evidence type="ECO:0000313" key="6">
    <source>
        <dbReference type="Proteomes" id="UP000580250"/>
    </source>
</evidence>
<evidence type="ECO:0000256" key="3">
    <source>
        <dbReference type="RuleBase" id="RU003616"/>
    </source>
</evidence>
<gene>
    <name evidence="5" type="ORF">MENT_LOCUS12053</name>
</gene>
<sequence length="206" mass="23821">MSWKTIPVKFDSFFDWKRPLHLFDEFRSTKKHGDFEVEVDVNGFDEREIEVKVFGREVSVRCLHEDQNNRRELNRSYRLPDDVDVNSVESKLSNRGILTIRAAKREPIHHESSFPQSTGFTNFPSLKKADFEVELDVHEFKPEEVEVKVSGNKVNIHCLHEGKDSSQTVKNEISRSYVLPTDIDPDSVKSKLSDRGILTVVAYKKA</sequence>